<evidence type="ECO:0000256" key="1">
    <source>
        <dbReference type="ARBA" id="ARBA00022801"/>
    </source>
</evidence>
<gene>
    <name evidence="3" type="ORF">EC844_102164</name>
</gene>
<evidence type="ECO:0000313" key="4">
    <source>
        <dbReference type="Proteomes" id="UP000294963"/>
    </source>
</evidence>
<dbReference type="SUPFAM" id="SSF53474">
    <property type="entry name" value="alpha/beta-Hydrolases"/>
    <property type="match status" value="1"/>
</dbReference>
<dbReference type="InterPro" id="IPR049492">
    <property type="entry name" value="BD-FAE-like_dom"/>
</dbReference>
<dbReference type="PANTHER" id="PTHR48081:SF33">
    <property type="entry name" value="KYNURENINE FORMAMIDASE"/>
    <property type="match status" value="1"/>
</dbReference>
<protein>
    <submittedName>
        <fullName evidence="3">Acetyl esterase/lipase</fullName>
    </submittedName>
</protein>
<evidence type="ECO:0000259" key="2">
    <source>
        <dbReference type="Pfam" id="PF20434"/>
    </source>
</evidence>
<dbReference type="AlphaFoldDB" id="A0A4R1Y087"/>
<feature type="domain" description="BD-FAE-like" evidence="2">
    <location>
        <begin position="62"/>
        <end position="248"/>
    </location>
</feature>
<dbReference type="InterPro" id="IPR050300">
    <property type="entry name" value="GDXG_lipolytic_enzyme"/>
</dbReference>
<reference evidence="3 4" key="1">
    <citation type="submission" date="2019-03" db="EMBL/GenBank/DDBJ databases">
        <title>Genomic analyses of the natural microbiome of Caenorhabditis elegans.</title>
        <authorList>
            <person name="Samuel B."/>
        </authorList>
    </citation>
    <scope>NUCLEOTIDE SEQUENCE [LARGE SCALE GENOMIC DNA]</scope>
    <source>
        <strain evidence="3 4">JUb89</strain>
    </source>
</reference>
<dbReference type="InterPro" id="IPR029058">
    <property type="entry name" value="AB_hydrolase_fold"/>
</dbReference>
<dbReference type="Pfam" id="PF20434">
    <property type="entry name" value="BD-FAE"/>
    <property type="match status" value="1"/>
</dbReference>
<dbReference type="Proteomes" id="UP000294963">
    <property type="component" value="Unassembled WGS sequence"/>
</dbReference>
<evidence type="ECO:0000313" key="3">
    <source>
        <dbReference type="EMBL" id="TCM69896.1"/>
    </source>
</evidence>
<accession>A0A4R1Y087</accession>
<sequence>MFNLKLAQAEQWGRSKYDQFKQQAKRFRLYDLGSIALNGLSSKRSYRLTENIAYGLKARQRLDVYISNHNHFVERPLVVFVYGGAWAHGDKSSYRFVGEALTRFGYDVAVINYHHAPRHKFPSYIDDLALALNYLDKQQHRLGISTQRIALMGHSAGAFNILSLLYHPQSVQCIAKASIQAVIGLAGPYHFDYLGDALAQDAFEQSVPYQQVMPYYFVSNNQVRHYLFLAERDQIVKDQNSFDLHEKLLAEGNHSQIDVIPRTSHISIMASFASLFSGLFDTRSRIIQALDETFQAQRR</sequence>
<proteinExistence type="predicted"/>
<organism evidence="3 4">
    <name type="scientific">Acinetobacter calcoaceticus</name>
    <dbReference type="NCBI Taxonomy" id="471"/>
    <lineage>
        <taxon>Bacteria</taxon>
        <taxon>Pseudomonadati</taxon>
        <taxon>Pseudomonadota</taxon>
        <taxon>Gammaproteobacteria</taxon>
        <taxon>Moraxellales</taxon>
        <taxon>Moraxellaceae</taxon>
        <taxon>Acinetobacter</taxon>
        <taxon>Acinetobacter calcoaceticus/baumannii complex</taxon>
    </lineage>
</organism>
<name>A0A4R1Y087_ACICA</name>
<keyword evidence="4" id="KW-1185">Reference proteome</keyword>
<comment type="caution">
    <text evidence="3">The sequence shown here is derived from an EMBL/GenBank/DDBJ whole genome shotgun (WGS) entry which is preliminary data.</text>
</comment>
<dbReference type="EMBL" id="SLVJ01000002">
    <property type="protein sequence ID" value="TCM69896.1"/>
    <property type="molecule type" value="Genomic_DNA"/>
</dbReference>
<keyword evidence="1" id="KW-0378">Hydrolase</keyword>
<dbReference type="GO" id="GO:0016787">
    <property type="term" value="F:hydrolase activity"/>
    <property type="evidence" value="ECO:0007669"/>
    <property type="project" value="UniProtKB-KW"/>
</dbReference>
<dbReference type="PANTHER" id="PTHR48081">
    <property type="entry name" value="AB HYDROLASE SUPERFAMILY PROTEIN C4A8.06C"/>
    <property type="match status" value="1"/>
</dbReference>
<dbReference type="Gene3D" id="3.40.50.1820">
    <property type="entry name" value="alpha/beta hydrolase"/>
    <property type="match status" value="1"/>
</dbReference>